<name>A0A0K1YA52_9CAUD</name>
<evidence type="ECO:0000313" key="3">
    <source>
        <dbReference type="Proteomes" id="UP000204170"/>
    </source>
</evidence>
<feature type="compositionally biased region" description="Acidic residues" evidence="1">
    <location>
        <begin position="77"/>
        <end position="94"/>
    </location>
</feature>
<evidence type="ECO:0000256" key="1">
    <source>
        <dbReference type="SAM" id="MobiDB-lite"/>
    </source>
</evidence>
<dbReference type="OrthoDB" id="24145at10239"/>
<proteinExistence type="predicted"/>
<protein>
    <submittedName>
        <fullName evidence="2">Uncharacterized protein</fullName>
    </submittedName>
</protein>
<dbReference type="InterPro" id="IPR055862">
    <property type="entry name" value="DUF7439"/>
</dbReference>
<dbReference type="Proteomes" id="UP000204170">
    <property type="component" value="Segment"/>
</dbReference>
<reference evidence="2 3" key="1">
    <citation type="journal article" date="2016" name="Genome Announc.">
        <title>Genome Sequences of Streptomyces Phages Amela and Verse.</title>
        <authorList>
            <person name="Layton S.R."/>
            <person name="Hemenway R.M."/>
            <person name="Munyoki C.M."/>
            <person name="Barnes E.B."/>
            <person name="Barnett S.E."/>
            <person name="Bond A.M."/>
            <person name="Narvaez J.M."/>
            <person name="Sirisakd C.D."/>
            <person name="Smith B.R."/>
            <person name="Swain J."/>
            <person name="Syed O."/>
            <person name="Bowman C.A."/>
            <person name="Russell D.A."/>
            <person name="Bhuiyan S."/>
            <person name="Donegan-Quick R."/>
            <person name="Benjamin R.C."/>
            <person name="Hughes L.E."/>
        </authorList>
    </citation>
    <scope>NUCLEOTIDE SEQUENCE [LARGE SCALE GENOMIC DNA]</scope>
</reference>
<feature type="region of interest" description="Disordered" evidence="1">
    <location>
        <begin position="73"/>
        <end position="94"/>
    </location>
</feature>
<dbReference type="KEGG" id="vg:26634837"/>
<gene>
    <name evidence="2" type="ORF">SEA_AMELA_28</name>
</gene>
<sequence>MTGKHSLPSIRTKESPVTLILPLLPTKARPYAKAIVGLLGALASIAVMFYGDEPKVAAAVQVLTALGIYAQPNGSTGEEEFPEDGLPENDVELA</sequence>
<evidence type="ECO:0000313" key="2">
    <source>
        <dbReference type="EMBL" id="AKY03783.1"/>
    </source>
</evidence>
<dbReference type="EMBL" id="KT186228">
    <property type="protein sequence ID" value="AKY03783.1"/>
    <property type="molecule type" value="Genomic_DNA"/>
</dbReference>
<accession>A0A0K1YA52</accession>
<dbReference type="GeneID" id="26634837"/>
<dbReference type="RefSeq" id="YP_009208306.1">
    <property type="nucleotide sequence ID" value="NC_028904.1"/>
</dbReference>
<organism evidence="2 3">
    <name type="scientific">Streptomyces phage Amela</name>
    <dbReference type="NCBI Taxonomy" id="1673877"/>
    <lineage>
        <taxon>Viruses</taxon>
        <taxon>Duplodnaviria</taxon>
        <taxon>Heunggongvirae</taxon>
        <taxon>Uroviricota</taxon>
        <taxon>Caudoviricetes</taxon>
        <taxon>Arquatrovirinae</taxon>
        <taxon>Camvirus</taxon>
        <taxon>Camvirus amela</taxon>
    </lineage>
</organism>
<keyword evidence="3" id="KW-1185">Reference proteome</keyword>
<dbReference type="Pfam" id="PF24220">
    <property type="entry name" value="DUF7439"/>
    <property type="match status" value="1"/>
</dbReference>